<evidence type="ECO:0000313" key="9">
    <source>
        <dbReference type="Proteomes" id="UP000001307"/>
    </source>
</evidence>
<evidence type="ECO:0000256" key="2">
    <source>
        <dbReference type="ARBA" id="ARBA00006293"/>
    </source>
</evidence>
<name>E4XN28_OIKDI</name>
<dbReference type="Pfam" id="PF05216">
    <property type="entry name" value="UNC-50"/>
    <property type="match status" value="1"/>
</dbReference>
<dbReference type="InterPro" id="IPR007881">
    <property type="entry name" value="UNC-50"/>
</dbReference>
<feature type="transmembrane region" description="Helical" evidence="7">
    <location>
        <begin position="226"/>
        <end position="245"/>
    </location>
</feature>
<dbReference type="AlphaFoldDB" id="E4XN28"/>
<keyword evidence="5 7" id="KW-0472">Membrane</keyword>
<keyword evidence="3 7" id="KW-0812">Transmembrane</keyword>
<accession>E4XN28</accession>
<feature type="transmembrane region" description="Helical" evidence="7">
    <location>
        <begin position="165"/>
        <end position="183"/>
    </location>
</feature>
<protein>
    <recommendedName>
        <fullName evidence="10">Protein unc-50 homolog</fullName>
    </recommendedName>
</protein>
<evidence type="ECO:0008006" key="10">
    <source>
        <dbReference type="Google" id="ProtNLM"/>
    </source>
</evidence>
<evidence type="ECO:0000256" key="6">
    <source>
        <dbReference type="ARBA" id="ARBA00046103"/>
    </source>
</evidence>
<feature type="transmembrane region" description="Helical" evidence="7">
    <location>
        <begin position="83"/>
        <end position="105"/>
    </location>
</feature>
<sequence>MPLSVKSGYSATSSAYTPGCTPKPKDALIKVWKFCRRLLYVRQMDFQYALWQVHKLLTAPQKLYVDFQYRKTTKGQFARDDPAFLVMLAITFVILTLSFGILTSLPVKDMLFVMFWLVGIDCIGCGMLVATFFWFIGNKFLLSHPRSRGNDLEWGFCFDVHLNSFYPFLIILHGAQLPFLWLINGSQNFLPIILGNSFWMVSLTYYWYITFLGYNIQPNLQKSTVYLLPLVPIALSFVLSCIFQLNWTSGMVSFYQHRIGQTPSN</sequence>
<evidence type="ECO:0000256" key="5">
    <source>
        <dbReference type="ARBA" id="ARBA00023136"/>
    </source>
</evidence>
<organism evidence="8">
    <name type="scientific">Oikopleura dioica</name>
    <name type="common">Tunicate</name>
    <dbReference type="NCBI Taxonomy" id="34765"/>
    <lineage>
        <taxon>Eukaryota</taxon>
        <taxon>Metazoa</taxon>
        <taxon>Chordata</taxon>
        <taxon>Tunicata</taxon>
        <taxon>Appendicularia</taxon>
        <taxon>Copelata</taxon>
        <taxon>Oikopleuridae</taxon>
        <taxon>Oikopleura</taxon>
    </lineage>
</organism>
<dbReference type="FunCoup" id="E4XN28">
    <property type="interactions" value="932"/>
</dbReference>
<comment type="function">
    <text evidence="6">Involved in the cell surface expression of neuronal nicotinic receptors. Binds RNA.</text>
</comment>
<reference evidence="8" key="1">
    <citation type="journal article" date="2010" name="Science">
        <title>Plasticity of animal genome architecture unmasked by rapid evolution of a pelagic tunicate.</title>
        <authorList>
            <person name="Denoeud F."/>
            <person name="Henriet S."/>
            <person name="Mungpakdee S."/>
            <person name="Aury J.M."/>
            <person name="Da Silva C."/>
            <person name="Brinkmann H."/>
            <person name="Mikhaleva J."/>
            <person name="Olsen L.C."/>
            <person name="Jubin C."/>
            <person name="Canestro C."/>
            <person name="Bouquet J.M."/>
            <person name="Danks G."/>
            <person name="Poulain J."/>
            <person name="Campsteijn C."/>
            <person name="Adamski M."/>
            <person name="Cross I."/>
            <person name="Yadetie F."/>
            <person name="Muffato M."/>
            <person name="Louis A."/>
            <person name="Butcher S."/>
            <person name="Tsagkogeorga G."/>
            <person name="Konrad A."/>
            <person name="Singh S."/>
            <person name="Jensen M.F."/>
            <person name="Cong E.H."/>
            <person name="Eikeseth-Otteraa H."/>
            <person name="Noel B."/>
            <person name="Anthouard V."/>
            <person name="Porcel B.M."/>
            <person name="Kachouri-Lafond R."/>
            <person name="Nishino A."/>
            <person name="Ugolini M."/>
            <person name="Chourrout P."/>
            <person name="Nishida H."/>
            <person name="Aasland R."/>
            <person name="Huzurbazar S."/>
            <person name="Westhof E."/>
            <person name="Delsuc F."/>
            <person name="Lehrach H."/>
            <person name="Reinhardt R."/>
            <person name="Weissenbach J."/>
            <person name="Roy S.W."/>
            <person name="Artiguenave F."/>
            <person name="Postlethwait J.H."/>
            <person name="Manak J.R."/>
            <person name="Thompson E.M."/>
            <person name="Jaillon O."/>
            <person name="Du Pasquier L."/>
            <person name="Boudinot P."/>
            <person name="Liberles D.A."/>
            <person name="Volff J.N."/>
            <person name="Philippe H."/>
            <person name="Lenhard B."/>
            <person name="Roest Crollius H."/>
            <person name="Wincker P."/>
            <person name="Chourrout D."/>
        </authorList>
    </citation>
    <scope>NUCLEOTIDE SEQUENCE [LARGE SCALE GENOMIC DNA]</scope>
</reference>
<dbReference type="OrthoDB" id="10027013at2759"/>
<dbReference type="GO" id="GO:0000139">
    <property type="term" value="C:Golgi membrane"/>
    <property type="evidence" value="ECO:0007669"/>
    <property type="project" value="TreeGrafter"/>
</dbReference>
<proteinExistence type="inferred from homology"/>
<evidence type="ECO:0000256" key="7">
    <source>
        <dbReference type="SAM" id="Phobius"/>
    </source>
</evidence>
<evidence type="ECO:0000256" key="4">
    <source>
        <dbReference type="ARBA" id="ARBA00022989"/>
    </source>
</evidence>
<dbReference type="EMBL" id="FN653081">
    <property type="protein sequence ID" value="CBY25081.1"/>
    <property type="molecule type" value="Genomic_DNA"/>
</dbReference>
<comment type="subcellular location">
    <subcellularLocation>
        <location evidence="1">Membrane</location>
        <topology evidence="1">Multi-pass membrane protein</topology>
    </subcellularLocation>
</comment>
<evidence type="ECO:0000256" key="3">
    <source>
        <dbReference type="ARBA" id="ARBA00022692"/>
    </source>
</evidence>
<feature type="transmembrane region" description="Helical" evidence="7">
    <location>
        <begin position="111"/>
        <end position="136"/>
    </location>
</feature>
<comment type="similarity">
    <text evidence="2">Belongs to the unc-50 family.</text>
</comment>
<keyword evidence="4 7" id="KW-1133">Transmembrane helix</keyword>
<evidence type="ECO:0000256" key="1">
    <source>
        <dbReference type="ARBA" id="ARBA00004141"/>
    </source>
</evidence>
<evidence type="ECO:0000313" key="8">
    <source>
        <dbReference type="EMBL" id="CBY25081.1"/>
    </source>
</evidence>
<dbReference type="PANTHER" id="PTHR12841:SF6">
    <property type="entry name" value="PROTEIN UNC-50 HOMOLOG"/>
    <property type="match status" value="1"/>
</dbReference>
<gene>
    <name evidence="8" type="ORF">GSOID_T00015579001</name>
</gene>
<dbReference type="InParanoid" id="E4XN28"/>
<feature type="transmembrane region" description="Helical" evidence="7">
    <location>
        <begin position="189"/>
        <end position="214"/>
    </location>
</feature>
<keyword evidence="9" id="KW-1185">Reference proteome</keyword>
<dbReference type="PANTHER" id="PTHR12841">
    <property type="entry name" value="PROTEIN UNC-50 HOMOLOG"/>
    <property type="match status" value="1"/>
</dbReference>
<dbReference type="Proteomes" id="UP000001307">
    <property type="component" value="Unassembled WGS sequence"/>
</dbReference>